<dbReference type="AlphaFoldDB" id="A0A1M6CYD1"/>
<evidence type="ECO:0000313" key="3">
    <source>
        <dbReference type="EMBL" id="SHI65883.1"/>
    </source>
</evidence>
<keyword evidence="4" id="KW-1185">Reference proteome</keyword>
<dbReference type="EMBL" id="FQZP01000006">
    <property type="protein sequence ID" value="SHI65883.1"/>
    <property type="molecule type" value="Genomic_DNA"/>
</dbReference>
<accession>A0A1M6CYD1</accession>
<feature type="compositionally biased region" description="Acidic residues" evidence="1">
    <location>
        <begin position="169"/>
        <end position="180"/>
    </location>
</feature>
<evidence type="ECO:0000256" key="1">
    <source>
        <dbReference type="SAM" id="MobiDB-lite"/>
    </source>
</evidence>
<reference evidence="3 4" key="1">
    <citation type="submission" date="2016-11" db="EMBL/GenBank/DDBJ databases">
        <authorList>
            <person name="Varghese N."/>
            <person name="Submissions S."/>
        </authorList>
    </citation>
    <scope>NUCLEOTIDE SEQUENCE [LARGE SCALE GENOMIC DNA]</scope>
    <source>
        <strain evidence="3 4">DSM 19027</strain>
    </source>
</reference>
<gene>
    <name evidence="3" type="ORF">SAMN05444373_100627</name>
</gene>
<feature type="transmembrane region" description="Helical" evidence="2">
    <location>
        <begin position="12"/>
        <end position="35"/>
    </location>
</feature>
<dbReference type="Proteomes" id="UP000324781">
    <property type="component" value="Unassembled WGS sequence"/>
</dbReference>
<evidence type="ECO:0000256" key="2">
    <source>
        <dbReference type="SAM" id="Phobius"/>
    </source>
</evidence>
<organism evidence="3 4">
    <name type="scientific">Thermoclostridium caenicola</name>
    <dbReference type="NCBI Taxonomy" id="659425"/>
    <lineage>
        <taxon>Bacteria</taxon>
        <taxon>Bacillati</taxon>
        <taxon>Bacillota</taxon>
        <taxon>Clostridia</taxon>
        <taxon>Eubacteriales</taxon>
        <taxon>Oscillospiraceae</taxon>
        <taxon>Thermoclostridium</taxon>
    </lineage>
</organism>
<feature type="region of interest" description="Disordered" evidence="1">
    <location>
        <begin position="163"/>
        <end position="196"/>
    </location>
</feature>
<evidence type="ECO:0000313" key="4">
    <source>
        <dbReference type="Proteomes" id="UP000324781"/>
    </source>
</evidence>
<proteinExistence type="predicted"/>
<sequence length="196" mass="22151">MFDKPISWGELITIVLFVLGAALIFYLILAAANLVRLLKNVNRLFDSNKENINQTLEKLPRIASDAEKIADTLKNNVEAIDQAVKDVGKITSSVKKGVETIQNDILVKAKIFMDIIDAVRKYFDKKKKASASRKKEAAVYRYKYKKDQDKPDEVEIIAYEKPDKPCDGYIEDSDNTETELESAKQEDVGEDESEAD</sequence>
<keyword evidence="2" id="KW-1133">Transmembrane helix</keyword>
<dbReference type="RefSeq" id="WP_149677901.1">
    <property type="nucleotide sequence ID" value="NZ_FQZP01000006.1"/>
</dbReference>
<keyword evidence="2" id="KW-0812">Transmembrane</keyword>
<protein>
    <recommendedName>
        <fullName evidence="5">DUF948 domain-containing protein</fullName>
    </recommendedName>
</protein>
<keyword evidence="2" id="KW-0472">Membrane</keyword>
<evidence type="ECO:0008006" key="5">
    <source>
        <dbReference type="Google" id="ProtNLM"/>
    </source>
</evidence>
<name>A0A1M6CYD1_9FIRM</name>